<protein>
    <recommendedName>
        <fullName evidence="5 9">Uracil-DNA glycosylase</fullName>
        <shortName evidence="9">UDG</shortName>
        <ecNumber evidence="4 9">3.2.2.27</ecNumber>
    </recommendedName>
</protein>
<dbReference type="GO" id="GO:0097510">
    <property type="term" value="P:base-excision repair, AP site formation via deaminated base removal"/>
    <property type="evidence" value="ECO:0007669"/>
    <property type="project" value="TreeGrafter"/>
</dbReference>
<comment type="similarity">
    <text evidence="3 9 11">Belongs to the uracil-DNA glycosylase (UDG) superfamily. UNG family.</text>
</comment>
<evidence type="ECO:0000313" key="14">
    <source>
        <dbReference type="Proteomes" id="UP000243426"/>
    </source>
</evidence>
<dbReference type="Proteomes" id="UP000243426">
    <property type="component" value="Chromosome I"/>
</dbReference>
<name>A0A1H1LWC5_9GAMM</name>
<evidence type="ECO:0000256" key="3">
    <source>
        <dbReference type="ARBA" id="ARBA00008184"/>
    </source>
</evidence>
<evidence type="ECO:0000256" key="11">
    <source>
        <dbReference type="RuleBase" id="RU003780"/>
    </source>
</evidence>
<dbReference type="Pfam" id="PF03167">
    <property type="entry name" value="UDG"/>
    <property type="match status" value="1"/>
</dbReference>
<sequence>MSRGDLSGRLTGDWEQALGDELDQPYMQQLRDFLLAEKAVDKVIYPPGPLIFNALNTTPLNKIKVVIIGQDPYHGPGQAHGLSFSVQPGVRTPPSLQNIFKEIQRDLKYPIPAHGDLRYWAEQGVLLLNAVLTVPQGQAGGHANRGWERFTSRVIDILNTRCEHLIFMLWGNYAQKKGAQIDSSRHLVLKSVHPSPLSAHRGFIGCGHFSAANAYLLEQGREPIDWRLPALPKE</sequence>
<dbReference type="InterPro" id="IPR002043">
    <property type="entry name" value="UDG_fam1"/>
</dbReference>
<dbReference type="FunFam" id="3.40.470.10:FF:000001">
    <property type="entry name" value="Uracil-DNA glycosylase"/>
    <property type="match status" value="1"/>
</dbReference>
<proteinExistence type="inferred from homology"/>
<keyword evidence="6 9" id="KW-0227">DNA damage</keyword>
<dbReference type="GO" id="GO:0005737">
    <property type="term" value="C:cytoplasm"/>
    <property type="evidence" value="ECO:0007669"/>
    <property type="project" value="UniProtKB-SubCell"/>
</dbReference>
<dbReference type="AlphaFoldDB" id="A0A1H1LWC5"/>
<comment type="catalytic activity">
    <reaction evidence="1 9 11">
        <text>Hydrolyzes single-stranded DNA or mismatched double-stranded DNA and polynucleotides, releasing free uracil.</text>
        <dbReference type="EC" id="3.2.2.27"/>
    </reaction>
</comment>
<dbReference type="PANTHER" id="PTHR11264">
    <property type="entry name" value="URACIL-DNA GLYCOSYLASE"/>
    <property type="match status" value="1"/>
</dbReference>
<feature type="active site" description="Proton acceptor" evidence="9 10">
    <location>
        <position position="71"/>
    </location>
</feature>
<comment type="function">
    <text evidence="2 9 11">Excises uracil residues from the DNA which can arise as a result of misincorporation of dUMP residues by DNA polymerase or due to deamination of cytosine.</text>
</comment>
<evidence type="ECO:0000259" key="12">
    <source>
        <dbReference type="SMART" id="SM00986"/>
    </source>
</evidence>
<evidence type="ECO:0000313" key="13">
    <source>
        <dbReference type="EMBL" id="SDR78918.1"/>
    </source>
</evidence>
<evidence type="ECO:0000256" key="9">
    <source>
        <dbReference type="HAMAP-Rule" id="MF_00148"/>
    </source>
</evidence>
<evidence type="ECO:0000256" key="10">
    <source>
        <dbReference type="PROSITE-ProRule" id="PRU10072"/>
    </source>
</evidence>
<evidence type="ECO:0000256" key="1">
    <source>
        <dbReference type="ARBA" id="ARBA00001400"/>
    </source>
</evidence>
<dbReference type="InterPro" id="IPR005122">
    <property type="entry name" value="Uracil-DNA_glycosylase-like"/>
</dbReference>
<dbReference type="STRING" id="797277.SAMN05216198_0419"/>
<dbReference type="InterPro" id="IPR018085">
    <property type="entry name" value="Ura-DNA_Glyclase_AS"/>
</dbReference>
<dbReference type="HAMAP" id="MF_00148">
    <property type="entry name" value="UDG"/>
    <property type="match status" value="1"/>
</dbReference>
<dbReference type="EMBL" id="LT629748">
    <property type="protein sequence ID" value="SDR78918.1"/>
    <property type="molecule type" value="Genomic_DNA"/>
</dbReference>
<evidence type="ECO:0000256" key="4">
    <source>
        <dbReference type="ARBA" id="ARBA00012030"/>
    </source>
</evidence>
<dbReference type="GO" id="GO:0004844">
    <property type="term" value="F:uracil DNA N-glycosylase activity"/>
    <property type="evidence" value="ECO:0007669"/>
    <property type="project" value="UniProtKB-UniRule"/>
</dbReference>
<dbReference type="NCBIfam" id="TIGR00628">
    <property type="entry name" value="ung"/>
    <property type="match status" value="1"/>
</dbReference>
<dbReference type="PANTHER" id="PTHR11264:SF0">
    <property type="entry name" value="URACIL-DNA GLYCOSYLASE"/>
    <property type="match status" value="1"/>
</dbReference>
<keyword evidence="7 9" id="KW-0378">Hydrolase</keyword>
<evidence type="ECO:0000256" key="8">
    <source>
        <dbReference type="ARBA" id="ARBA00023204"/>
    </source>
</evidence>
<evidence type="ECO:0000256" key="2">
    <source>
        <dbReference type="ARBA" id="ARBA00002631"/>
    </source>
</evidence>
<keyword evidence="9" id="KW-0963">Cytoplasm</keyword>
<gene>
    <name evidence="9" type="primary">ung</name>
    <name evidence="13" type="ORF">SAMN05216198_0419</name>
</gene>
<dbReference type="NCBIfam" id="NF003589">
    <property type="entry name" value="PRK05254.1-2"/>
    <property type="match status" value="1"/>
</dbReference>
<dbReference type="SMART" id="SM00987">
    <property type="entry name" value="UreE_C"/>
    <property type="match status" value="1"/>
</dbReference>
<dbReference type="Gene3D" id="3.40.470.10">
    <property type="entry name" value="Uracil-DNA glycosylase-like domain"/>
    <property type="match status" value="1"/>
</dbReference>
<dbReference type="NCBIfam" id="NF003592">
    <property type="entry name" value="PRK05254.1-5"/>
    <property type="match status" value="1"/>
</dbReference>
<evidence type="ECO:0000256" key="7">
    <source>
        <dbReference type="ARBA" id="ARBA00022801"/>
    </source>
</evidence>
<accession>A0A1H1LWC5</accession>
<comment type="subcellular location">
    <subcellularLocation>
        <location evidence="9">Cytoplasm</location>
    </subcellularLocation>
</comment>
<keyword evidence="14" id="KW-1185">Reference proteome</keyword>
<dbReference type="InterPro" id="IPR036895">
    <property type="entry name" value="Uracil-DNA_glycosylase-like_sf"/>
</dbReference>
<dbReference type="SMART" id="SM00986">
    <property type="entry name" value="UDG"/>
    <property type="match status" value="1"/>
</dbReference>
<dbReference type="OrthoDB" id="9804372at2"/>
<keyword evidence="8 9" id="KW-0234">DNA repair</keyword>
<evidence type="ECO:0000256" key="5">
    <source>
        <dbReference type="ARBA" id="ARBA00018429"/>
    </source>
</evidence>
<dbReference type="EC" id="3.2.2.27" evidence="4 9"/>
<dbReference type="RefSeq" id="WP_090271817.1">
    <property type="nucleotide sequence ID" value="NZ_LT629748.1"/>
</dbReference>
<dbReference type="NCBIfam" id="NF003588">
    <property type="entry name" value="PRK05254.1-1"/>
    <property type="match status" value="1"/>
</dbReference>
<organism evidence="13 14">
    <name type="scientific">Halopseudomonas litoralis</name>
    <dbReference type="NCBI Taxonomy" id="797277"/>
    <lineage>
        <taxon>Bacteria</taxon>
        <taxon>Pseudomonadati</taxon>
        <taxon>Pseudomonadota</taxon>
        <taxon>Gammaproteobacteria</taxon>
        <taxon>Pseudomonadales</taxon>
        <taxon>Pseudomonadaceae</taxon>
        <taxon>Halopseudomonas</taxon>
    </lineage>
</organism>
<dbReference type="NCBIfam" id="NF003591">
    <property type="entry name" value="PRK05254.1-4"/>
    <property type="match status" value="1"/>
</dbReference>
<dbReference type="CDD" id="cd10027">
    <property type="entry name" value="UDG-F1-like"/>
    <property type="match status" value="1"/>
</dbReference>
<feature type="domain" description="Uracil-DNA glycosylase-like" evidence="12">
    <location>
        <begin position="56"/>
        <end position="216"/>
    </location>
</feature>
<evidence type="ECO:0000256" key="6">
    <source>
        <dbReference type="ARBA" id="ARBA00022763"/>
    </source>
</evidence>
<dbReference type="PROSITE" id="PS00130">
    <property type="entry name" value="U_DNA_GLYCOSYLASE"/>
    <property type="match status" value="1"/>
</dbReference>
<reference evidence="14" key="1">
    <citation type="submission" date="2016-10" db="EMBL/GenBank/DDBJ databases">
        <authorList>
            <person name="Varghese N."/>
            <person name="Submissions S."/>
        </authorList>
    </citation>
    <scope>NUCLEOTIDE SEQUENCE [LARGE SCALE GENOMIC DNA]</scope>
    <source>
        <strain evidence="14">2SM5</strain>
    </source>
</reference>
<dbReference type="SUPFAM" id="SSF52141">
    <property type="entry name" value="Uracil-DNA glycosylase-like"/>
    <property type="match status" value="1"/>
</dbReference>